<protein>
    <submittedName>
        <fullName evidence="1">Uncharacterized protein</fullName>
    </submittedName>
</protein>
<evidence type="ECO:0000313" key="1">
    <source>
        <dbReference type="EMBL" id="PWK81490.1"/>
    </source>
</evidence>
<sequence>MRGAIGVRRVGVFVCRRTWPPCTETWRSVSALWKAVSVSERSLSMTNRSALTPVPLRVTGSWGLPGGSAAWWQVALPARSGLA</sequence>
<organism evidence="1 2">
    <name type="scientific">Lentzea atacamensis</name>
    <dbReference type="NCBI Taxonomy" id="531938"/>
    <lineage>
        <taxon>Bacteria</taxon>
        <taxon>Bacillati</taxon>
        <taxon>Actinomycetota</taxon>
        <taxon>Actinomycetes</taxon>
        <taxon>Pseudonocardiales</taxon>
        <taxon>Pseudonocardiaceae</taxon>
        <taxon>Lentzea</taxon>
    </lineage>
</organism>
<accession>A0A316HMF0</accession>
<gene>
    <name evidence="1" type="ORF">C8D88_117113</name>
</gene>
<evidence type="ECO:0000313" key="2">
    <source>
        <dbReference type="Proteomes" id="UP000246005"/>
    </source>
</evidence>
<comment type="caution">
    <text evidence="1">The sequence shown here is derived from an EMBL/GenBank/DDBJ whole genome shotgun (WGS) entry which is preliminary data.</text>
</comment>
<dbReference type="AlphaFoldDB" id="A0A316HMF0"/>
<proteinExistence type="predicted"/>
<dbReference type="Proteomes" id="UP000246005">
    <property type="component" value="Unassembled WGS sequence"/>
</dbReference>
<reference evidence="1 2" key="1">
    <citation type="submission" date="2018-05" db="EMBL/GenBank/DDBJ databases">
        <title>Genomic Encyclopedia of Type Strains, Phase IV (KMG-IV): sequencing the most valuable type-strain genomes for metagenomic binning, comparative biology and taxonomic classification.</title>
        <authorList>
            <person name="Goeker M."/>
        </authorList>
    </citation>
    <scope>NUCLEOTIDE SEQUENCE [LARGE SCALE GENOMIC DNA]</scope>
    <source>
        <strain evidence="1 2">DSM 45480</strain>
    </source>
</reference>
<dbReference type="EMBL" id="QGHB01000017">
    <property type="protein sequence ID" value="PWK81490.1"/>
    <property type="molecule type" value="Genomic_DNA"/>
</dbReference>
<name>A0A316HMF0_9PSEU</name>